<evidence type="ECO:0000313" key="5">
    <source>
        <dbReference type="EMBL" id="KWA78489.1"/>
    </source>
</evidence>
<dbReference type="GO" id="GO:0051539">
    <property type="term" value="F:4 iron, 4 sulfur cluster binding"/>
    <property type="evidence" value="ECO:0007669"/>
    <property type="project" value="UniProtKB-KW"/>
</dbReference>
<reference evidence="5 6" key="1">
    <citation type="submission" date="2015-11" db="EMBL/GenBank/DDBJ databases">
        <title>Expanding the genomic diversity of Burkholderia species for the development of highly accurate diagnostics.</title>
        <authorList>
            <person name="Sahl J."/>
            <person name="Keim P."/>
            <person name="Wagner D."/>
        </authorList>
    </citation>
    <scope>NUCLEOTIDE SEQUENCE [LARGE SCALE GENOMIC DNA]</scope>
    <source>
        <strain evidence="5 6">MSMB2087WGS</strain>
    </source>
</reference>
<accession>A0A107CG19</accession>
<dbReference type="GO" id="GO:0046872">
    <property type="term" value="F:metal ion binding"/>
    <property type="evidence" value="ECO:0007669"/>
    <property type="project" value="UniProtKB-KW"/>
</dbReference>
<evidence type="ECO:0000256" key="4">
    <source>
        <dbReference type="ARBA" id="ARBA00023014"/>
    </source>
</evidence>
<keyword evidence="2" id="KW-0479">Metal-binding</keyword>
<keyword evidence="1" id="KW-0004">4Fe-4S</keyword>
<dbReference type="RefSeq" id="WP_059487819.1">
    <property type="nucleotide sequence ID" value="NZ_LPHK01000054.1"/>
</dbReference>
<keyword evidence="4" id="KW-0411">Iron-sulfur</keyword>
<keyword evidence="3" id="KW-0408">Iron</keyword>
<dbReference type="SUPFAM" id="SSF56014">
    <property type="entry name" value="Nitrite and sulphite reductase 4Fe-4S domain-like"/>
    <property type="match status" value="1"/>
</dbReference>
<evidence type="ECO:0000256" key="1">
    <source>
        <dbReference type="ARBA" id="ARBA00022485"/>
    </source>
</evidence>
<comment type="caution">
    <text evidence="5">The sequence shown here is derived from an EMBL/GenBank/DDBJ whole genome shotgun (WGS) entry which is preliminary data.</text>
</comment>
<sequence length="59" mass="6230">MTSTCTSAAASTHAAIATYLDARRDVGGRSEPFIDTVRRIGLEPFKAAANQARHLVANA</sequence>
<evidence type="ECO:0000313" key="6">
    <source>
        <dbReference type="Proteomes" id="UP000060630"/>
    </source>
</evidence>
<dbReference type="EMBL" id="LPHD01000143">
    <property type="protein sequence ID" value="KWA78489.1"/>
    <property type="molecule type" value="Genomic_DNA"/>
</dbReference>
<dbReference type="AlphaFoldDB" id="A0A107CG19"/>
<gene>
    <name evidence="5" type="ORF">WL29_32995</name>
</gene>
<dbReference type="Proteomes" id="UP000060630">
    <property type="component" value="Unassembled WGS sequence"/>
</dbReference>
<organism evidence="5 6">
    <name type="scientific">Burkholderia ubonensis</name>
    <dbReference type="NCBI Taxonomy" id="101571"/>
    <lineage>
        <taxon>Bacteria</taxon>
        <taxon>Pseudomonadati</taxon>
        <taxon>Pseudomonadota</taxon>
        <taxon>Betaproteobacteria</taxon>
        <taxon>Burkholderiales</taxon>
        <taxon>Burkholderiaceae</taxon>
        <taxon>Burkholderia</taxon>
        <taxon>Burkholderia cepacia complex</taxon>
    </lineage>
</organism>
<evidence type="ECO:0000256" key="2">
    <source>
        <dbReference type="ARBA" id="ARBA00022723"/>
    </source>
</evidence>
<protein>
    <submittedName>
        <fullName evidence="5">Uncharacterized protein</fullName>
    </submittedName>
</protein>
<dbReference type="InterPro" id="IPR045854">
    <property type="entry name" value="NO2/SO3_Rdtase_4Fe4S_sf"/>
</dbReference>
<name>A0A107CG19_9BURK</name>
<evidence type="ECO:0000256" key="3">
    <source>
        <dbReference type="ARBA" id="ARBA00023004"/>
    </source>
</evidence>
<proteinExistence type="predicted"/>